<keyword evidence="2" id="KW-1133">Transmembrane helix</keyword>
<feature type="region of interest" description="Disordered" evidence="1">
    <location>
        <begin position="257"/>
        <end position="280"/>
    </location>
</feature>
<dbReference type="AlphaFoldDB" id="A0A0H2RNX8"/>
<evidence type="ECO:0000259" key="3">
    <source>
        <dbReference type="Pfam" id="PF20151"/>
    </source>
</evidence>
<feature type="transmembrane region" description="Helical" evidence="2">
    <location>
        <begin position="131"/>
        <end position="152"/>
    </location>
</feature>
<dbReference type="InterPro" id="IPR045340">
    <property type="entry name" value="DUF6533"/>
</dbReference>
<feature type="compositionally biased region" description="Pro residues" evidence="1">
    <location>
        <begin position="257"/>
        <end position="273"/>
    </location>
</feature>
<dbReference type="Pfam" id="PF20151">
    <property type="entry name" value="DUF6533"/>
    <property type="match status" value="1"/>
</dbReference>
<name>A0A0H2RNX8_9AGAM</name>
<protein>
    <recommendedName>
        <fullName evidence="3">DUF6533 domain-containing protein</fullName>
    </recommendedName>
</protein>
<dbReference type="EMBL" id="KQ086201">
    <property type="protein sequence ID" value="KLO06506.1"/>
    <property type="molecule type" value="Genomic_DNA"/>
</dbReference>
<reference evidence="4 5" key="1">
    <citation type="submission" date="2015-04" db="EMBL/GenBank/DDBJ databases">
        <title>Complete genome sequence of Schizopora paradoxa KUC8140, a cosmopolitan wood degrader in East Asia.</title>
        <authorList>
            <consortium name="DOE Joint Genome Institute"/>
            <person name="Min B."/>
            <person name="Park H."/>
            <person name="Jang Y."/>
            <person name="Kim J.-J."/>
            <person name="Kim K.H."/>
            <person name="Pangilinan J."/>
            <person name="Lipzen A."/>
            <person name="Riley R."/>
            <person name="Grigoriev I.V."/>
            <person name="Spatafora J.W."/>
            <person name="Choi I.-G."/>
        </authorList>
    </citation>
    <scope>NUCLEOTIDE SEQUENCE [LARGE SCALE GENOMIC DNA]</scope>
    <source>
        <strain evidence="4 5">KUC8140</strain>
    </source>
</reference>
<sequence>MKAASVALVYEYLIKLDSEVRYLWQRRFTFAGVLLFLCRNLPFLTIIQLYVYVTTTRWKRPYFFIVTELHDWRKDKHLYVKCLGIAVKSLSLMHDSATDIVYIEFFLALLFFTRAYVVWGATQQVLSRLALVYAGGIVVMLTQYSCTLEVLASSVRSSSSWLDFVNVTNILDLALRIGRSRCLFNRPKKSLWIALVILILCESLAISVILAKYVLHARTMKYGFLGVALDGERFVNSFPKKPFLFLFLVAVASRQESPPPAPPRISDSPPPSQNLPQQQQKKRLAKHVSREGIAYLASDPYVAEFEAYRVFRMHLRYVSSQHLPSSFEAD</sequence>
<gene>
    <name evidence="4" type="ORF">SCHPADRAFT_946039</name>
</gene>
<organism evidence="4 5">
    <name type="scientific">Schizopora paradoxa</name>
    <dbReference type="NCBI Taxonomy" id="27342"/>
    <lineage>
        <taxon>Eukaryota</taxon>
        <taxon>Fungi</taxon>
        <taxon>Dikarya</taxon>
        <taxon>Basidiomycota</taxon>
        <taxon>Agaricomycotina</taxon>
        <taxon>Agaricomycetes</taxon>
        <taxon>Hymenochaetales</taxon>
        <taxon>Schizoporaceae</taxon>
        <taxon>Schizopora</taxon>
    </lineage>
</organism>
<evidence type="ECO:0000313" key="5">
    <source>
        <dbReference type="Proteomes" id="UP000053477"/>
    </source>
</evidence>
<proteinExistence type="predicted"/>
<evidence type="ECO:0000256" key="1">
    <source>
        <dbReference type="SAM" id="MobiDB-lite"/>
    </source>
</evidence>
<keyword evidence="2" id="KW-0472">Membrane</keyword>
<evidence type="ECO:0000256" key="2">
    <source>
        <dbReference type="SAM" id="Phobius"/>
    </source>
</evidence>
<keyword evidence="2" id="KW-0812">Transmembrane</keyword>
<feature type="transmembrane region" description="Helical" evidence="2">
    <location>
        <begin position="100"/>
        <end position="119"/>
    </location>
</feature>
<evidence type="ECO:0000313" key="4">
    <source>
        <dbReference type="EMBL" id="KLO06506.1"/>
    </source>
</evidence>
<dbReference type="Proteomes" id="UP000053477">
    <property type="component" value="Unassembled WGS sequence"/>
</dbReference>
<dbReference type="OrthoDB" id="2958007at2759"/>
<feature type="domain" description="DUF6533" evidence="3">
    <location>
        <begin position="3"/>
        <end position="44"/>
    </location>
</feature>
<dbReference type="InParanoid" id="A0A0H2RNX8"/>
<feature type="transmembrane region" description="Helical" evidence="2">
    <location>
        <begin position="191"/>
        <end position="215"/>
    </location>
</feature>
<feature type="transmembrane region" description="Helical" evidence="2">
    <location>
        <begin position="28"/>
        <end position="53"/>
    </location>
</feature>
<accession>A0A0H2RNX8</accession>
<keyword evidence="5" id="KW-1185">Reference proteome</keyword>